<organism evidence="2 3">
    <name type="scientific">Gemella haemolysans</name>
    <dbReference type="NCBI Taxonomy" id="1379"/>
    <lineage>
        <taxon>Bacteria</taxon>
        <taxon>Bacillati</taxon>
        <taxon>Bacillota</taxon>
        <taxon>Bacilli</taxon>
        <taxon>Bacillales</taxon>
        <taxon>Gemellaceae</taxon>
        <taxon>Gemella</taxon>
    </lineage>
</organism>
<dbReference type="PATRIC" id="fig|1379.3.peg.323"/>
<accession>A0A134A562</accession>
<feature type="coiled-coil region" evidence="1">
    <location>
        <begin position="3"/>
        <end position="30"/>
    </location>
</feature>
<protein>
    <submittedName>
        <fullName evidence="2">Uncharacterized protein</fullName>
    </submittedName>
</protein>
<sequence>MELNEIIEDKKELTEVIKDIEEIAQRLASLHVSMRILATHCLVINTLSTDEFKTLKITEEELWKYWDKVQNGRNLHTLTEETALQLSEELSFLIYVSLEEVKEALQNINKVSNDII</sequence>
<comment type="caution">
    <text evidence="2">The sequence shown here is derived from an EMBL/GenBank/DDBJ whole genome shotgun (WGS) entry which is preliminary data.</text>
</comment>
<keyword evidence="1" id="KW-0175">Coiled coil</keyword>
<name>A0A134A562_9BACL</name>
<reference evidence="3" key="1">
    <citation type="submission" date="2016-01" db="EMBL/GenBank/DDBJ databases">
        <authorList>
            <person name="Mitreva M."/>
            <person name="Pepin K.H."/>
            <person name="Mihindukulasuriya K.A."/>
            <person name="Fulton R."/>
            <person name="Fronick C."/>
            <person name="O'Laughlin M."/>
            <person name="Miner T."/>
            <person name="Herter B."/>
            <person name="Rosa B.A."/>
            <person name="Cordes M."/>
            <person name="Tomlinson C."/>
            <person name="Wollam A."/>
            <person name="Palsikar V.B."/>
            <person name="Mardis E.R."/>
            <person name="Wilson R.K."/>
        </authorList>
    </citation>
    <scope>NUCLEOTIDE SEQUENCE [LARGE SCALE GENOMIC DNA]</scope>
    <source>
        <strain evidence="3">DNF01167</strain>
    </source>
</reference>
<dbReference type="AlphaFoldDB" id="A0A134A562"/>
<evidence type="ECO:0000313" key="2">
    <source>
        <dbReference type="EMBL" id="KXB62863.1"/>
    </source>
</evidence>
<dbReference type="OrthoDB" id="2990849at2"/>
<evidence type="ECO:0000256" key="1">
    <source>
        <dbReference type="SAM" id="Coils"/>
    </source>
</evidence>
<dbReference type="STRING" id="1379.HMPREF3186_00327"/>
<evidence type="ECO:0000313" key="3">
    <source>
        <dbReference type="Proteomes" id="UP000070355"/>
    </source>
</evidence>
<dbReference type="Proteomes" id="UP000070355">
    <property type="component" value="Unassembled WGS sequence"/>
</dbReference>
<gene>
    <name evidence="2" type="ORF">HMPREF3186_00327</name>
</gene>
<dbReference type="EMBL" id="LSDC01000020">
    <property type="protein sequence ID" value="KXB62863.1"/>
    <property type="molecule type" value="Genomic_DNA"/>
</dbReference>
<proteinExistence type="predicted"/>
<dbReference type="RefSeq" id="WP_060913618.1">
    <property type="nucleotide sequence ID" value="NZ_KQ959927.1"/>
</dbReference>